<organism evidence="9">
    <name type="scientific">Aureobasidium pullulans</name>
    <name type="common">Black yeast</name>
    <name type="synonym">Pullularia pullulans</name>
    <dbReference type="NCBI Taxonomy" id="5580"/>
    <lineage>
        <taxon>Eukaryota</taxon>
        <taxon>Fungi</taxon>
        <taxon>Dikarya</taxon>
        <taxon>Ascomycota</taxon>
        <taxon>Pezizomycotina</taxon>
        <taxon>Dothideomycetes</taxon>
        <taxon>Dothideomycetidae</taxon>
        <taxon>Dothideales</taxon>
        <taxon>Saccotheciaceae</taxon>
        <taxon>Aureobasidium</taxon>
    </lineage>
</organism>
<evidence type="ECO:0000256" key="3">
    <source>
        <dbReference type="ARBA" id="ARBA00023295"/>
    </source>
</evidence>
<dbReference type="GO" id="GO:0005987">
    <property type="term" value="P:sucrose catabolic process"/>
    <property type="evidence" value="ECO:0007669"/>
    <property type="project" value="TreeGrafter"/>
</dbReference>
<feature type="region of interest" description="Disordered" evidence="7">
    <location>
        <begin position="1"/>
        <end position="43"/>
    </location>
</feature>
<reference evidence="9" key="1">
    <citation type="submission" date="2018-10" db="EMBL/GenBank/DDBJ databases">
        <title>Fifty Aureobasidium pullulans genomes reveal a recombining polyextremotolerant generalist.</title>
        <authorList>
            <person name="Gostincar C."/>
            <person name="Turk M."/>
            <person name="Zajc J."/>
            <person name="Gunde-Cimerman N."/>
        </authorList>
    </citation>
    <scope>NUCLEOTIDE SEQUENCE [LARGE SCALE GENOMIC DNA]</scope>
    <source>
        <strain evidence="9">EXF-10085</strain>
    </source>
</reference>
<dbReference type="InterPro" id="IPR001362">
    <property type="entry name" value="Glyco_hydro_32"/>
</dbReference>
<dbReference type="PANTHER" id="PTHR42800:SF3">
    <property type="entry name" value="GLYCOSYL HYDROLASE FAMILY 32 N-TERMINAL DOMAIN-CONTAINING PROTEIN"/>
    <property type="match status" value="1"/>
</dbReference>
<evidence type="ECO:0000256" key="7">
    <source>
        <dbReference type="SAM" id="MobiDB-lite"/>
    </source>
</evidence>
<name>A0A4S9D6T7_AURPU</name>
<dbReference type="InterPro" id="IPR008978">
    <property type="entry name" value="HSP20-like_chaperone"/>
</dbReference>
<dbReference type="Pfam" id="PF08244">
    <property type="entry name" value="Glyco_hydro_32C"/>
    <property type="match status" value="1"/>
</dbReference>
<comment type="similarity">
    <text evidence="4 5">Belongs to the small heat shock protein (HSP20) family.</text>
</comment>
<dbReference type="SUPFAM" id="SSF49899">
    <property type="entry name" value="Concanavalin A-like lectins/glucanases"/>
    <property type="match status" value="1"/>
</dbReference>
<evidence type="ECO:0000259" key="8">
    <source>
        <dbReference type="PROSITE" id="PS01031"/>
    </source>
</evidence>
<keyword evidence="3 6" id="KW-0326">Glycosidase</keyword>
<dbReference type="InterPro" id="IPR002068">
    <property type="entry name" value="A-crystallin/Hsp20_dom"/>
</dbReference>
<evidence type="ECO:0000256" key="6">
    <source>
        <dbReference type="RuleBase" id="RU362110"/>
    </source>
</evidence>
<dbReference type="Pfam" id="PF00011">
    <property type="entry name" value="HSP20"/>
    <property type="match status" value="1"/>
</dbReference>
<dbReference type="InterPro" id="IPR013189">
    <property type="entry name" value="Glyco_hydro_32_C"/>
</dbReference>
<dbReference type="Gene3D" id="2.60.40.790">
    <property type="match status" value="1"/>
</dbReference>
<dbReference type="PROSITE" id="PS01031">
    <property type="entry name" value="SHSP"/>
    <property type="match status" value="1"/>
</dbReference>
<evidence type="ECO:0000313" key="9">
    <source>
        <dbReference type="EMBL" id="THX15167.1"/>
    </source>
</evidence>
<dbReference type="CDD" id="cd18621">
    <property type="entry name" value="GH32_XdINV-like"/>
    <property type="match status" value="1"/>
</dbReference>
<dbReference type="InterPro" id="IPR013320">
    <property type="entry name" value="ConA-like_dom_sf"/>
</dbReference>
<dbReference type="PANTHER" id="PTHR42800">
    <property type="entry name" value="EXOINULINASE INUD (AFU_ORTHOLOGUE AFUA_5G00480)"/>
    <property type="match status" value="1"/>
</dbReference>
<comment type="caution">
    <text evidence="9">The sequence shown here is derived from an EMBL/GenBank/DDBJ whole genome shotgun (WGS) entry which is preliminary data.</text>
</comment>
<gene>
    <name evidence="9" type="ORF">D6D13_02392</name>
</gene>
<keyword evidence="2 6" id="KW-0378">Hydrolase</keyword>
<feature type="domain" description="SHSP" evidence="8">
    <location>
        <begin position="650"/>
        <end position="793"/>
    </location>
</feature>
<dbReference type="Pfam" id="PF00251">
    <property type="entry name" value="Glyco_hydro_32N"/>
    <property type="match status" value="1"/>
</dbReference>
<dbReference type="AlphaFoldDB" id="A0A4S9D6T7"/>
<dbReference type="EMBL" id="QZAS01000006">
    <property type="protein sequence ID" value="THX15167.1"/>
    <property type="molecule type" value="Genomic_DNA"/>
</dbReference>
<comment type="similarity">
    <text evidence="1 6">Belongs to the glycosyl hydrolase 32 family.</text>
</comment>
<feature type="compositionally biased region" description="Basic and acidic residues" evidence="7">
    <location>
        <begin position="1"/>
        <end position="10"/>
    </location>
</feature>
<evidence type="ECO:0000256" key="2">
    <source>
        <dbReference type="ARBA" id="ARBA00022801"/>
    </source>
</evidence>
<dbReference type="InterPro" id="IPR013148">
    <property type="entry name" value="Glyco_hydro_32_N"/>
</dbReference>
<dbReference type="GO" id="GO:0004575">
    <property type="term" value="F:sucrose alpha-glucosidase activity"/>
    <property type="evidence" value="ECO:0007669"/>
    <property type="project" value="TreeGrafter"/>
</dbReference>
<evidence type="ECO:0000256" key="1">
    <source>
        <dbReference type="ARBA" id="ARBA00009902"/>
    </source>
</evidence>
<feature type="compositionally biased region" description="Basic and acidic residues" evidence="7">
    <location>
        <begin position="709"/>
        <end position="734"/>
    </location>
</feature>
<evidence type="ECO:0000256" key="4">
    <source>
        <dbReference type="PROSITE-ProRule" id="PRU00285"/>
    </source>
</evidence>
<dbReference type="InterPro" id="IPR023296">
    <property type="entry name" value="Glyco_hydro_beta-prop_sf"/>
</dbReference>
<dbReference type="GO" id="GO:0005737">
    <property type="term" value="C:cytoplasm"/>
    <property type="evidence" value="ECO:0007669"/>
    <property type="project" value="TreeGrafter"/>
</dbReference>
<feature type="compositionally biased region" description="Low complexity" evidence="7">
    <location>
        <begin position="11"/>
        <end position="26"/>
    </location>
</feature>
<feature type="region of interest" description="Disordered" evidence="7">
    <location>
        <begin position="704"/>
        <end position="736"/>
    </location>
</feature>
<evidence type="ECO:0000256" key="5">
    <source>
        <dbReference type="RuleBase" id="RU003616"/>
    </source>
</evidence>
<dbReference type="CDD" id="cd06464">
    <property type="entry name" value="ACD_sHsps-like"/>
    <property type="match status" value="1"/>
</dbReference>
<dbReference type="SUPFAM" id="SSF49764">
    <property type="entry name" value="HSP20-like chaperones"/>
    <property type="match status" value="1"/>
</dbReference>
<sequence>MSGERPREMSRSPSSSSQSTDITEPSLSEHTKTDPSVSTPTFQRWRPAYHLQAPSGWMNDPCAPHYDPDTGLYHISYQSNLDLKNADWGDIAWRSATSTNLLDWNLQHEPRLSPDTHYDGKGVFTGCNVTSRDASLTYVYTSVSALPIHHTLPHPKGSESLSMAKSFDGGKTWQKYPGNPILPSEPTNLDVTGWRDPFVSAWPSMAAKLGLDPDNTLFGIISGGIRDVTPTTFLYSIDANDLTDWTYLGPLVNFGMNLRPSRWSGDLGKNWEVTNFLTLGDAHDATFSRDFLVMGTEGCLPSVLSSVSSSNTSPSPSRPLRGQLWMSGSLAAGRQDGSPSSSLVEMRYKFGGHLDHGCLYAANSFFDAKTAKHIVWGWITEEDLCDELRHDQGWSGLLSLPREIKLQTITNVVWARSSRLESITSIELEEDNYGTHTLRTLTSEPVQSVVEQLRQRAVVRRARLSHPLPRRASYNLAFNSDDVQTTAWELDCSFRVSKRCSQIGLQIVHSRDFAQATTLSFEPSAETFTIERPSFRSSNSNAPINTAPERAPHTLFTTANPRKGTGHEEEPLHIRVWRDNSVLEVFVNGRTAISTRLYAAEETIGIRFFADDDSVFGTSFSASSSSAGESQLIYATLWDGIEILYSLPGILVAASIAPSRLRVWEEDYVRHNRLATREDKRNIKVEWTSKHDIMISGHLARTSLPPAVKRQDANGKEDTDRSTKTADKDNKEDGLTPTLLVSERKTGHFRRKFHLPMEVDASNLRAKLENGLLKIRVDRVKMDERTSGQAQIE</sequence>
<protein>
    <submittedName>
        <fullName evidence="9">Arabinanase/levansucrase/invertase</fullName>
    </submittedName>
</protein>
<dbReference type="SUPFAM" id="SSF75005">
    <property type="entry name" value="Arabinanase/levansucrase/invertase"/>
    <property type="match status" value="1"/>
</dbReference>
<dbReference type="SMART" id="SM00640">
    <property type="entry name" value="Glyco_32"/>
    <property type="match status" value="1"/>
</dbReference>
<proteinExistence type="inferred from homology"/>
<accession>A0A4S9D6T7</accession>
<dbReference type="Gene3D" id="2.60.120.560">
    <property type="entry name" value="Exo-inulinase, domain 1"/>
    <property type="match status" value="1"/>
</dbReference>
<dbReference type="Gene3D" id="2.115.10.20">
    <property type="entry name" value="Glycosyl hydrolase domain, family 43"/>
    <property type="match status" value="1"/>
</dbReference>